<proteinExistence type="inferred from homology"/>
<keyword evidence="7" id="KW-1185">Reference proteome</keyword>
<dbReference type="Gene3D" id="4.10.640.10">
    <property type="entry name" value="Ribosomal protein S18"/>
    <property type="match status" value="1"/>
</dbReference>
<evidence type="ECO:0000256" key="2">
    <source>
        <dbReference type="ARBA" id="ARBA00022980"/>
    </source>
</evidence>
<sequence>MAPPRFQCLNATRQILKKGMGARATFSTSRISRAGDPPPRISATSDPLAALGDSPSSSSSSTSSFTPMPAFTNPIQRAKMKNLPGNSTASRAVTRLLQVSDRRERERRAGGATRSSSDVEELRKYNLAADLSKQITRRWKAGDVYAPHDLSAVESAKWKKRDRPNRDAFDVLDFNPMDHYRNFSIMSEYMTPMGRIKHSKQTGLRPVNQRRIARAIRRTIGMGIMPSVHRHPEILYKNQTKKNQQLSPSRLAPL</sequence>
<dbReference type="PANTHER" id="PTHR13479:SF40">
    <property type="entry name" value="SMALL RIBOSOMAL SUBUNIT PROTEIN BS18M"/>
    <property type="match status" value="1"/>
</dbReference>
<dbReference type="InParanoid" id="A0A2J6T2W4"/>
<dbReference type="GeneID" id="36588875"/>
<keyword evidence="3" id="KW-0687">Ribonucleoprotein</keyword>
<evidence type="ECO:0000256" key="5">
    <source>
        <dbReference type="SAM" id="MobiDB-lite"/>
    </source>
</evidence>
<organism evidence="6 7">
    <name type="scientific">Hyaloscypha bicolor E</name>
    <dbReference type="NCBI Taxonomy" id="1095630"/>
    <lineage>
        <taxon>Eukaryota</taxon>
        <taxon>Fungi</taxon>
        <taxon>Dikarya</taxon>
        <taxon>Ascomycota</taxon>
        <taxon>Pezizomycotina</taxon>
        <taxon>Leotiomycetes</taxon>
        <taxon>Helotiales</taxon>
        <taxon>Hyaloscyphaceae</taxon>
        <taxon>Hyaloscypha</taxon>
        <taxon>Hyaloscypha bicolor</taxon>
    </lineage>
</organism>
<dbReference type="RefSeq" id="XP_024734251.1">
    <property type="nucleotide sequence ID" value="XM_024880798.1"/>
</dbReference>
<dbReference type="PANTHER" id="PTHR13479">
    <property type="entry name" value="30S RIBOSOMAL PROTEIN S18"/>
    <property type="match status" value="1"/>
</dbReference>
<accession>A0A2J6T2W4</accession>
<name>A0A2J6T2W4_9HELO</name>
<evidence type="ECO:0000256" key="3">
    <source>
        <dbReference type="ARBA" id="ARBA00023274"/>
    </source>
</evidence>
<dbReference type="OrthoDB" id="21463at2759"/>
<evidence type="ECO:0000256" key="1">
    <source>
        <dbReference type="ARBA" id="ARBA00005589"/>
    </source>
</evidence>
<comment type="similarity">
    <text evidence="1">Belongs to the bacterial ribosomal protein bS18 family.</text>
</comment>
<dbReference type="GO" id="GO:0070181">
    <property type="term" value="F:small ribosomal subunit rRNA binding"/>
    <property type="evidence" value="ECO:0007669"/>
    <property type="project" value="TreeGrafter"/>
</dbReference>
<dbReference type="Pfam" id="PF01084">
    <property type="entry name" value="Ribosomal_S18"/>
    <property type="match status" value="1"/>
</dbReference>
<dbReference type="InterPro" id="IPR036870">
    <property type="entry name" value="Ribosomal_bS18_sf"/>
</dbReference>
<feature type="compositionally biased region" description="Basic and acidic residues" evidence="5">
    <location>
        <begin position="100"/>
        <end position="109"/>
    </location>
</feature>
<dbReference type="InterPro" id="IPR001648">
    <property type="entry name" value="Ribosomal_bS18"/>
</dbReference>
<dbReference type="GO" id="GO:0032543">
    <property type="term" value="P:mitochondrial translation"/>
    <property type="evidence" value="ECO:0007669"/>
    <property type="project" value="TreeGrafter"/>
</dbReference>
<dbReference type="AlphaFoldDB" id="A0A2J6T2W4"/>
<protein>
    <recommendedName>
        <fullName evidence="4">Small ribosomal subunit protein bS18m</fullName>
    </recommendedName>
</protein>
<dbReference type="SUPFAM" id="SSF46911">
    <property type="entry name" value="Ribosomal protein S18"/>
    <property type="match status" value="1"/>
</dbReference>
<dbReference type="FunFam" id="4.10.640.10:FF:000013">
    <property type="entry name" value="37S ribosomal protein S18"/>
    <property type="match status" value="1"/>
</dbReference>
<evidence type="ECO:0000313" key="7">
    <source>
        <dbReference type="Proteomes" id="UP000235371"/>
    </source>
</evidence>
<dbReference type="GO" id="GO:0003735">
    <property type="term" value="F:structural constituent of ribosome"/>
    <property type="evidence" value="ECO:0007669"/>
    <property type="project" value="InterPro"/>
</dbReference>
<dbReference type="STRING" id="1095630.A0A2J6T2W4"/>
<dbReference type="EMBL" id="KZ613847">
    <property type="protein sequence ID" value="PMD57347.1"/>
    <property type="molecule type" value="Genomic_DNA"/>
</dbReference>
<keyword evidence="2 6" id="KW-0689">Ribosomal protein</keyword>
<reference evidence="6 7" key="1">
    <citation type="submission" date="2016-04" db="EMBL/GenBank/DDBJ databases">
        <title>A degradative enzymes factory behind the ericoid mycorrhizal symbiosis.</title>
        <authorList>
            <consortium name="DOE Joint Genome Institute"/>
            <person name="Martino E."/>
            <person name="Morin E."/>
            <person name="Grelet G."/>
            <person name="Kuo A."/>
            <person name="Kohler A."/>
            <person name="Daghino S."/>
            <person name="Barry K."/>
            <person name="Choi C."/>
            <person name="Cichocki N."/>
            <person name="Clum A."/>
            <person name="Copeland A."/>
            <person name="Hainaut M."/>
            <person name="Haridas S."/>
            <person name="Labutti K."/>
            <person name="Lindquist E."/>
            <person name="Lipzen A."/>
            <person name="Khouja H.-R."/>
            <person name="Murat C."/>
            <person name="Ohm R."/>
            <person name="Olson A."/>
            <person name="Spatafora J."/>
            <person name="Veneault-Fourrey C."/>
            <person name="Henrissat B."/>
            <person name="Grigoriev I."/>
            <person name="Martin F."/>
            <person name="Perotto S."/>
        </authorList>
    </citation>
    <scope>NUCLEOTIDE SEQUENCE [LARGE SCALE GENOMIC DNA]</scope>
    <source>
        <strain evidence="6 7">E</strain>
    </source>
</reference>
<feature type="compositionally biased region" description="Low complexity" evidence="5">
    <location>
        <begin position="54"/>
        <end position="64"/>
    </location>
</feature>
<dbReference type="GO" id="GO:0005763">
    <property type="term" value="C:mitochondrial small ribosomal subunit"/>
    <property type="evidence" value="ECO:0007669"/>
    <property type="project" value="TreeGrafter"/>
</dbReference>
<dbReference type="Proteomes" id="UP000235371">
    <property type="component" value="Unassembled WGS sequence"/>
</dbReference>
<feature type="region of interest" description="Disordered" evidence="5">
    <location>
        <begin position="20"/>
        <end position="116"/>
    </location>
</feature>
<evidence type="ECO:0000256" key="4">
    <source>
        <dbReference type="ARBA" id="ARBA00035264"/>
    </source>
</evidence>
<evidence type="ECO:0000313" key="6">
    <source>
        <dbReference type="EMBL" id="PMD57347.1"/>
    </source>
</evidence>
<gene>
    <name evidence="6" type="ORF">K444DRAFT_615807</name>
</gene>